<dbReference type="PROSITE" id="PS50181">
    <property type="entry name" value="FBOX"/>
    <property type="match status" value="1"/>
</dbReference>
<organism evidence="2 3">
    <name type="scientific">Armillaria ostoyae</name>
    <name type="common">Armillaria root rot fungus</name>
    <dbReference type="NCBI Taxonomy" id="47428"/>
    <lineage>
        <taxon>Eukaryota</taxon>
        <taxon>Fungi</taxon>
        <taxon>Dikarya</taxon>
        <taxon>Basidiomycota</taxon>
        <taxon>Agaricomycotina</taxon>
        <taxon>Agaricomycetes</taxon>
        <taxon>Agaricomycetidae</taxon>
        <taxon>Agaricales</taxon>
        <taxon>Marasmiineae</taxon>
        <taxon>Physalacriaceae</taxon>
        <taxon>Armillaria</taxon>
    </lineage>
</organism>
<keyword evidence="3" id="KW-1185">Reference proteome</keyword>
<dbReference type="SUPFAM" id="SSF81383">
    <property type="entry name" value="F-box domain"/>
    <property type="match status" value="1"/>
</dbReference>
<sequence length="514" mass="58477">MPEFPPEIFLAIFSFLDARSLTSCQQVCQSFLALINETVALEYTNELARHGYVDHAAALPSPYRLDRLREHSNAWNRLDGSTWSEIVSNFPFSQEFSGNVLARRDVPGGPIVFTRLPSSSRSVGQKEWSIPFKSGLDNFQFGMDSSQDLLVLVELERLEPNLSFQFRLLFMSSGKAHELASIPILKYAHNVPAHGVVFAMHISGDHLGVEFGYNHVTTADSEIVIWNWKTGHKELYLTGREIYSFSFLTEKHVVVTVSTGTELRLLVVDFIAESSEQIRVTVTNMTHYLTLRLPNLHPSHILSGFTIRCDPSPAWPNQDDSIPFHVHPDEILYPVTLLMGEGLGRYRIIILIPRRTLLAQLRHFVTGTKEVEWSAWGPEGTRILDFRKRAGRHVAWATFGSRFVAFDNDRLEINVYDFNQMTLRREQSSGCPLQYGNPNEILRPPVNQDDPTMLVIDDAVLPSDSLIFQEVVRTSLPFRARTVPTTLERKQYFPLMCSPDNIIIVASEYHIFTL</sequence>
<accession>A0A284QWC8</accession>
<dbReference type="Pfam" id="PF12937">
    <property type="entry name" value="F-box-like"/>
    <property type="match status" value="1"/>
</dbReference>
<proteinExistence type="predicted"/>
<feature type="domain" description="F-box" evidence="1">
    <location>
        <begin position="1"/>
        <end position="46"/>
    </location>
</feature>
<dbReference type="Gene3D" id="1.20.1280.50">
    <property type="match status" value="1"/>
</dbReference>
<dbReference type="Proteomes" id="UP000219338">
    <property type="component" value="Unassembled WGS sequence"/>
</dbReference>
<dbReference type="InterPro" id="IPR036047">
    <property type="entry name" value="F-box-like_dom_sf"/>
</dbReference>
<dbReference type="SUPFAM" id="SSF69322">
    <property type="entry name" value="Tricorn protease domain 2"/>
    <property type="match status" value="1"/>
</dbReference>
<dbReference type="SMART" id="SM00256">
    <property type="entry name" value="FBOX"/>
    <property type="match status" value="1"/>
</dbReference>
<dbReference type="InterPro" id="IPR001810">
    <property type="entry name" value="F-box_dom"/>
</dbReference>
<name>A0A284QWC8_ARMOS</name>
<dbReference type="EMBL" id="FUEG01000002">
    <property type="protein sequence ID" value="SJL00768.1"/>
    <property type="molecule type" value="Genomic_DNA"/>
</dbReference>
<gene>
    <name evidence="2" type="ORF">ARMOST_04082</name>
</gene>
<dbReference type="OMA" id="CICMISA"/>
<dbReference type="OrthoDB" id="3174109at2759"/>
<evidence type="ECO:0000259" key="1">
    <source>
        <dbReference type="PROSITE" id="PS50181"/>
    </source>
</evidence>
<protein>
    <recommendedName>
        <fullName evidence="1">F-box domain-containing protein</fullName>
    </recommendedName>
</protein>
<reference evidence="3" key="1">
    <citation type="journal article" date="2017" name="Nat. Ecol. Evol.">
        <title>Genome expansion and lineage-specific genetic innovations in the forest pathogenic fungi Armillaria.</title>
        <authorList>
            <person name="Sipos G."/>
            <person name="Prasanna A.N."/>
            <person name="Walter M.C."/>
            <person name="O'Connor E."/>
            <person name="Balint B."/>
            <person name="Krizsan K."/>
            <person name="Kiss B."/>
            <person name="Hess J."/>
            <person name="Varga T."/>
            <person name="Slot J."/>
            <person name="Riley R."/>
            <person name="Boka B."/>
            <person name="Rigling D."/>
            <person name="Barry K."/>
            <person name="Lee J."/>
            <person name="Mihaltcheva S."/>
            <person name="LaButti K."/>
            <person name="Lipzen A."/>
            <person name="Waldron R."/>
            <person name="Moloney N.M."/>
            <person name="Sperisen C."/>
            <person name="Kredics L."/>
            <person name="Vagvoelgyi C."/>
            <person name="Patrignani A."/>
            <person name="Fitzpatrick D."/>
            <person name="Nagy I."/>
            <person name="Doyle S."/>
            <person name="Anderson J.B."/>
            <person name="Grigoriev I.V."/>
            <person name="Gueldener U."/>
            <person name="Muensterkoetter M."/>
            <person name="Nagy L.G."/>
        </authorList>
    </citation>
    <scope>NUCLEOTIDE SEQUENCE [LARGE SCALE GENOMIC DNA]</scope>
    <source>
        <strain evidence="3">C18/9</strain>
    </source>
</reference>
<evidence type="ECO:0000313" key="2">
    <source>
        <dbReference type="EMBL" id="SJL00768.1"/>
    </source>
</evidence>
<dbReference type="AlphaFoldDB" id="A0A284QWC8"/>
<evidence type="ECO:0000313" key="3">
    <source>
        <dbReference type="Proteomes" id="UP000219338"/>
    </source>
</evidence>
<dbReference type="CDD" id="cd09917">
    <property type="entry name" value="F-box_SF"/>
    <property type="match status" value="1"/>
</dbReference>